<organism evidence="2 3">
    <name type="scientific">Herbiconiux aconitum</name>
    <dbReference type="NCBI Taxonomy" id="2970913"/>
    <lineage>
        <taxon>Bacteria</taxon>
        <taxon>Bacillati</taxon>
        <taxon>Actinomycetota</taxon>
        <taxon>Actinomycetes</taxon>
        <taxon>Micrococcales</taxon>
        <taxon>Microbacteriaceae</taxon>
        <taxon>Herbiconiux</taxon>
    </lineage>
</organism>
<feature type="transmembrane region" description="Helical" evidence="1">
    <location>
        <begin position="21"/>
        <end position="40"/>
    </location>
</feature>
<feature type="transmembrane region" description="Helical" evidence="1">
    <location>
        <begin position="132"/>
        <end position="150"/>
    </location>
</feature>
<keyword evidence="3" id="KW-1185">Reference proteome</keyword>
<evidence type="ECO:0000256" key="1">
    <source>
        <dbReference type="SAM" id="Phobius"/>
    </source>
</evidence>
<feature type="transmembrane region" description="Helical" evidence="1">
    <location>
        <begin position="103"/>
        <end position="125"/>
    </location>
</feature>
<protein>
    <recommendedName>
        <fullName evidence="4">ABC transporter permease</fullName>
    </recommendedName>
</protein>
<accession>A0ABT2GSZ7</accession>
<dbReference type="Proteomes" id="UP001165584">
    <property type="component" value="Unassembled WGS sequence"/>
</dbReference>
<evidence type="ECO:0008006" key="4">
    <source>
        <dbReference type="Google" id="ProtNLM"/>
    </source>
</evidence>
<name>A0ABT2GSZ7_9MICO</name>
<evidence type="ECO:0000313" key="3">
    <source>
        <dbReference type="Proteomes" id="UP001165584"/>
    </source>
</evidence>
<feature type="transmembrane region" description="Helical" evidence="1">
    <location>
        <begin position="46"/>
        <end position="67"/>
    </location>
</feature>
<feature type="transmembrane region" description="Helical" evidence="1">
    <location>
        <begin position="79"/>
        <end position="97"/>
    </location>
</feature>
<dbReference type="RefSeq" id="WP_259508830.1">
    <property type="nucleotide sequence ID" value="NZ_JANLCM010000002.1"/>
</dbReference>
<keyword evidence="1" id="KW-1133">Transmembrane helix</keyword>
<comment type="caution">
    <text evidence="2">The sequence shown here is derived from an EMBL/GenBank/DDBJ whole genome shotgun (WGS) entry which is preliminary data.</text>
</comment>
<evidence type="ECO:0000313" key="2">
    <source>
        <dbReference type="EMBL" id="MCS5719330.1"/>
    </source>
</evidence>
<dbReference type="EMBL" id="JANLCM010000002">
    <property type="protein sequence ID" value="MCS5719330.1"/>
    <property type="molecule type" value="Genomic_DNA"/>
</dbReference>
<proteinExistence type="predicted"/>
<keyword evidence="1" id="KW-0812">Transmembrane</keyword>
<keyword evidence="1" id="KW-0472">Membrane</keyword>
<gene>
    <name evidence="2" type="ORF">N1027_14425</name>
</gene>
<reference evidence="2" key="1">
    <citation type="submission" date="2022-08" db="EMBL/GenBank/DDBJ databases">
        <authorList>
            <person name="Deng Y."/>
            <person name="Han X.-F."/>
            <person name="Zhang Y.-Q."/>
        </authorList>
    </citation>
    <scope>NUCLEOTIDE SEQUENCE</scope>
    <source>
        <strain evidence="2">CPCC 205763</strain>
    </source>
</reference>
<sequence>MDVKIAEAKAPAPALRYLHPLIIGIVTALWAQIAVWGLLVGAFSDVAVLIVVVVAIPVLYVVVIAAITRATTGRASIAWNILLAATLVAFGVTVSVSEAAVSLLGGVPMLPLTLGIAAGVTSLIVLPRLARVVGILAVVAQVAVVSIPFANAQVQQSEQRTADDAAEIARRNELFTRPYAVAGYSVQIVLPTDYRTEVRIARDPDEPVRDDYQVGDDDITISTSPLIAGQSIPSEVCGWILNPDAGGSPSNSCEQIDDDTWLLEAFGERSVVRIRDGSRIEVSGGRLDVAAFVTLVDDAELMTVDEFADWNLWLFERDQRV</sequence>